<protein>
    <recommendedName>
        <fullName evidence="4">DUF3310 domain-containing protein</fullName>
    </recommendedName>
</protein>
<sequence>MAELHTDDTFMWENRLMGCPEEDYDRVPREERGVVDPLVNRITHQRGPKVPPTTLAESMGLNNNPMKKQVSGSHYNKYPIQPAEYCYKNGLNNLQSEAISYITRYGDKGGKVDLEKAIHTLEILIHMEYGSE</sequence>
<evidence type="ECO:0000256" key="1">
    <source>
        <dbReference type="SAM" id="MobiDB-lite"/>
    </source>
</evidence>
<organism evidence="2 3">
    <name type="scientific">Spiribacter pallidus</name>
    <dbReference type="NCBI Taxonomy" id="1987936"/>
    <lineage>
        <taxon>Bacteria</taxon>
        <taxon>Pseudomonadati</taxon>
        <taxon>Pseudomonadota</taxon>
        <taxon>Gammaproteobacteria</taxon>
        <taxon>Chromatiales</taxon>
        <taxon>Ectothiorhodospiraceae</taxon>
        <taxon>Spiribacter</taxon>
    </lineage>
</organism>
<keyword evidence="3" id="KW-1185">Reference proteome</keyword>
<name>A0ABV3TE59_9GAMM</name>
<dbReference type="Proteomes" id="UP001556709">
    <property type="component" value="Unassembled WGS sequence"/>
</dbReference>
<evidence type="ECO:0008006" key="4">
    <source>
        <dbReference type="Google" id="ProtNLM"/>
    </source>
</evidence>
<feature type="region of interest" description="Disordered" evidence="1">
    <location>
        <begin position="44"/>
        <end position="73"/>
    </location>
</feature>
<reference evidence="2 3" key="1">
    <citation type="submission" date="2024-02" db="EMBL/GenBank/DDBJ databases">
        <title>New especies of Spiribacter isolated from saline water.</title>
        <authorList>
            <person name="Leon M.J."/>
            <person name="De La Haba R."/>
            <person name="Sanchez-Porro C."/>
            <person name="Ventosa A."/>
        </authorList>
    </citation>
    <scope>NUCLEOTIDE SEQUENCE [LARGE SCALE GENOMIC DNA]</scope>
    <source>
        <strain evidence="3">ag22IC6-390</strain>
    </source>
</reference>
<dbReference type="RefSeq" id="WP_367991168.1">
    <property type="nucleotide sequence ID" value="NZ_JBAKFM010000005.1"/>
</dbReference>
<comment type="caution">
    <text evidence="2">The sequence shown here is derived from an EMBL/GenBank/DDBJ whole genome shotgun (WGS) entry which is preliminary data.</text>
</comment>
<evidence type="ECO:0000313" key="3">
    <source>
        <dbReference type="Proteomes" id="UP001556709"/>
    </source>
</evidence>
<dbReference type="EMBL" id="JBAKFM010000005">
    <property type="protein sequence ID" value="MEX0469942.1"/>
    <property type="molecule type" value="Genomic_DNA"/>
</dbReference>
<proteinExistence type="predicted"/>
<evidence type="ECO:0000313" key="2">
    <source>
        <dbReference type="EMBL" id="MEX0469942.1"/>
    </source>
</evidence>
<gene>
    <name evidence="2" type="ORF">V6X73_09405</name>
</gene>
<feature type="compositionally biased region" description="Polar residues" evidence="1">
    <location>
        <begin position="60"/>
        <end position="73"/>
    </location>
</feature>
<accession>A0ABV3TE59</accession>